<dbReference type="EMBL" id="MT630608">
    <property type="protein sequence ID" value="QNO41241.1"/>
    <property type="molecule type" value="Genomic_DNA"/>
</dbReference>
<sequence length="48" mass="5768">MAEPIRLGLVLEGDDAREFEERMRNPRVTEEQVAFFREAIRVYNTHKF</sequence>
<dbReference type="AlphaFoldDB" id="A0A7G9XZQ7"/>
<evidence type="ECO:0000313" key="2">
    <source>
        <dbReference type="EMBL" id="QNO41668.1"/>
    </source>
</evidence>
<name>A0A7G9XZQ7_9EURY</name>
<proteinExistence type="predicted"/>
<reference evidence="1" key="1">
    <citation type="submission" date="2020-06" db="EMBL/GenBank/DDBJ databases">
        <title>Unique genomic features of the anaerobic methanotrophic archaea.</title>
        <authorList>
            <person name="Chadwick G.L."/>
            <person name="Skennerton C.T."/>
            <person name="Laso-Perez R."/>
            <person name="Leu A.O."/>
            <person name="Speth D.R."/>
            <person name="Yu H."/>
            <person name="Morgan-Lang C."/>
            <person name="Hatzenpichler R."/>
            <person name="Goudeau D."/>
            <person name="Malmstrom R."/>
            <person name="Brazelton W.J."/>
            <person name="Woyke T."/>
            <person name="Hallam S.J."/>
            <person name="Tyson G.W."/>
            <person name="Wegener G."/>
            <person name="Boetius A."/>
            <person name="Orphan V."/>
        </authorList>
    </citation>
    <scope>NUCLEOTIDE SEQUENCE</scope>
</reference>
<dbReference type="EMBL" id="MT630655">
    <property type="protein sequence ID" value="QNO41668.1"/>
    <property type="molecule type" value="Genomic_DNA"/>
</dbReference>
<accession>A0A7G9XZQ7</accession>
<gene>
    <name evidence="1" type="ORF">APGBGGHG_00024</name>
    <name evidence="2" type="ORF">DEHNNBFE_00024</name>
    <name evidence="3" type="ORF">DIKIFDFJ_00002</name>
</gene>
<evidence type="ECO:0000313" key="3">
    <source>
        <dbReference type="EMBL" id="QNO48375.1"/>
    </source>
</evidence>
<organism evidence="1">
    <name type="scientific">Candidatus Methanogaster sp. ANME-2c ERB4</name>
    <dbReference type="NCBI Taxonomy" id="2759911"/>
    <lineage>
        <taxon>Archaea</taxon>
        <taxon>Methanobacteriati</taxon>
        <taxon>Methanobacteriota</taxon>
        <taxon>Stenosarchaea group</taxon>
        <taxon>Methanomicrobia</taxon>
        <taxon>Methanosarcinales</taxon>
        <taxon>ANME-2 cluster</taxon>
        <taxon>Candidatus Methanogasteraceae</taxon>
        <taxon>Candidatus Methanogaster</taxon>
    </lineage>
</organism>
<protein>
    <submittedName>
        <fullName evidence="1">Uncharacterized protein</fullName>
    </submittedName>
</protein>
<evidence type="ECO:0000313" key="1">
    <source>
        <dbReference type="EMBL" id="QNO41241.1"/>
    </source>
</evidence>
<dbReference type="EMBL" id="MT631337">
    <property type="protein sequence ID" value="QNO48375.1"/>
    <property type="molecule type" value="Genomic_DNA"/>
</dbReference>